<dbReference type="InterPro" id="IPR039425">
    <property type="entry name" value="RNA_pol_sigma-70-like"/>
</dbReference>
<dbReference type="InterPro" id="IPR013249">
    <property type="entry name" value="RNA_pol_sigma70_r4_t2"/>
</dbReference>
<dbReference type="InterPro" id="IPR014284">
    <property type="entry name" value="RNA_pol_sigma-70_dom"/>
</dbReference>
<dbReference type="PANTHER" id="PTHR43133:SF51">
    <property type="entry name" value="RNA POLYMERASE SIGMA FACTOR"/>
    <property type="match status" value="1"/>
</dbReference>
<dbReference type="InterPro" id="IPR007627">
    <property type="entry name" value="RNA_pol_sigma70_r2"/>
</dbReference>
<protein>
    <submittedName>
        <fullName evidence="7">Sigma-70 family RNA polymerase sigma factor</fullName>
    </submittedName>
</protein>
<dbReference type="InterPro" id="IPR013325">
    <property type="entry name" value="RNA_pol_sigma_r2"/>
</dbReference>
<feature type="domain" description="RNA polymerase sigma-70 region 2" evidence="5">
    <location>
        <begin position="15"/>
        <end position="75"/>
    </location>
</feature>
<organism evidence="7 8">
    <name type="scientific">Roseburia yibonii</name>
    <dbReference type="NCBI Taxonomy" id="2763063"/>
    <lineage>
        <taxon>Bacteria</taxon>
        <taxon>Bacillati</taxon>
        <taxon>Bacillota</taxon>
        <taxon>Clostridia</taxon>
        <taxon>Lachnospirales</taxon>
        <taxon>Lachnospiraceae</taxon>
        <taxon>Roseburia</taxon>
    </lineage>
</organism>
<dbReference type="SUPFAM" id="SSF88946">
    <property type="entry name" value="Sigma2 domain of RNA polymerase sigma factors"/>
    <property type="match status" value="1"/>
</dbReference>
<dbReference type="Proteomes" id="UP000621540">
    <property type="component" value="Unassembled WGS sequence"/>
</dbReference>
<proteinExistence type="inferred from homology"/>
<dbReference type="EMBL" id="JACOQH010000008">
    <property type="protein sequence ID" value="MBC5754505.1"/>
    <property type="molecule type" value="Genomic_DNA"/>
</dbReference>
<dbReference type="InterPro" id="IPR013324">
    <property type="entry name" value="RNA_pol_sigma_r3/r4-like"/>
</dbReference>
<evidence type="ECO:0000256" key="4">
    <source>
        <dbReference type="ARBA" id="ARBA00023163"/>
    </source>
</evidence>
<sequence>MERADSYVVDTEAAVRTYADMVYRLACLNTNNKETAEDVFQTVFLKLVSHQESIISEEHLKAWLIRVTINQCKSVATTAWNRKRASYEDAMLMEEPEEQEDFSDVYEAVRELPDKYRDVIHLFYYEQLTVKDIAGILDTKEATVKTWLSRGRKLLGEKLKEEYGNGRI</sequence>
<evidence type="ECO:0000259" key="5">
    <source>
        <dbReference type="Pfam" id="PF04542"/>
    </source>
</evidence>
<dbReference type="Gene3D" id="1.10.1740.10">
    <property type="match status" value="1"/>
</dbReference>
<name>A0ABR7IC44_9FIRM</name>
<dbReference type="Pfam" id="PF08281">
    <property type="entry name" value="Sigma70_r4_2"/>
    <property type="match status" value="1"/>
</dbReference>
<dbReference type="CDD" id="cd06171">
    <property type="entry name" value="Sigma70_r4"/>
    <property type="match status" value="1"/>
</dbReference>
<dbReference type="Gene3D" id="1.10.10.10">
    <property type="entry name" value="Winged helix-like DNA-binding domain superfamily/Winged helix DNA-binding domain"/>
    <property type="match status" value="1"/>
</dbReference>
<keyword evidence="3" id="KW-0731">Sigma factor</keyword>
<evidence type="ECO:0000313" key="8">
    <source>
        <dbReference type="Proteomes" id="UP000621540"/>
    </source>
</evidence>
<evidence type="ECO:0000256" key="2">
    <source>
        <dbReference type="ARBA" id="ARBA00023015"/>
    </source>
</evidence>
<feature type="domain" description="RNA polymerase sigma factor 70 region 4 type 2" evidence="6">
    <location>
        <begin position="105"/>
        <end position="155"/>
    </location>
</feature>
<keyword evidence="2" id="KW-0805">Transcription regulation</keyword>
<accession>A0ABR7IC44</accession>
<keyword evidence="8" id="KW-1185">Reference proteome</keyword>
<comment type="caution">
    <text evidence="7">The sequence shown here is derived from an EMBL/GenBank/DDBJ whole genome shotgun (WGS) entry which is preliminary data.</text>
</comment>
<dbReference type="InterPro" id="IPR036388">
    <property type="entry name" value="WH-like_DNA-bd_sf"/>
</dbReference>
<reference evidence="7 8" key="1">
    <citation type="submission" date="2020-08" db="EMBL/GenBank/DDBJ databases">
        <title>Genome public.</title>
        <authorList>
            <person name="Liu C."/>
            <person name="Sun Q."/>
        </authorList>
    </citation>
    <scope>NUCLEOTIDE SEQUENCE [LARGE SCALE GENOMIC DNA]</scope>
    <source>
        <strain evidence="7 8">BX0805</strain>
    </source>
</reference>
<dbReference type="NCBIfam" id="TIGR02937">
    <property type="entry name" value="sigma70-ECF"/>
    <property type="match status" value="1"/>
</dbReference>
<evidence type="ECO:0000256" key="3">
    <source>
        <dbReference type="ARBA" id="ARBA00023082"/>
    </source>
</evidence>
<evidence type="ECO:0000259" key="6">
    <source>
        <dbReference type="Pfam" id="PF08281"/>
    </source>
</evidence>
<evidence type="ECO:0000313" key="7">
    <source>
        <dbReference type="EMBL" id="MBC5754505.1"/>
    </source>
</evidence>
<dbReference type="PANTHER" id="PTHR43133">
    <property type="entry name" value="RNA POLYMERASE ECF-TYPE SIGMA FACTO"/>
    <property type="match status" value="1"/>
</dbReference>
<dbReference type="SUPFAM" id="SSF88659">
    <property type="entry name" value="Sigma3 and sigma4 domains of RNA polymerase sigma factors"/>
    <property type="match status" value="1"/>
</dbReference>
<evidence type="ECO:0000256" key="1">
    <source>
        <dbReference type="ARBA" id="ARBA00010641"/>
    </source>
</evidence>
<comment type="similarity">
    <text evidence="1">Belongs to the sigma-70 factor family. ECF subfamily.</text>
</comment>
<dbReference type="RefSeq" id="WP_022516351.1">
    <property type="nucleotide sequence ID" value="NZ_JACOQH010000008.1"/>
</dbReference>
<keyword evidence="4" id="KW-0804">Transcription</keyword>
<gene>
    <name evidence="7" type="ORF">H8Z76_10855</name>
</gene>
<dbReference type="Pfam" id="PF04542">
    <property type="entry name" value="Sigma70_r2"/>
    <property type="match status" value="1"/>
</dbReference>